<gene>
    <name evidence="1" type="ORF">YQE_03042</name>
</gene>
<dbReference type="OrthoDB" id="6475849at2759"/>
<reference evidence="1" key="1">
    <citation type="journal article" date="2013" name="Genome Biol.">
        <title>Draft genome of the mountain pine beetle, Dendroctonus ponderosae Hopkins, a major forest pest.</title>
        <authorList>
            <person name="Keeling C.I."/>
            <person name="Yuen M.M."/>
            <person name="Liao N.Y."/>
            <person name="Docking T.R."/>
            <person name="Chan S.K."/>
            <person name="Taylor G.A."/>
            <person name="Palmquist D.L."/>
            <person name="Jackman S.D."/>
            <person name="Nguyen A."/>
            <person name="Li M."/>
            <person name="Henderson H."/>
            <person name="Janes J.K."/>
            <person name="Zhao Y."/>
            <person name="Pandoh P."/>
            <person name="Moore R."/>
            <person name="Sperling F.A."/>
            <person name="Huber D.P."/>
            <person name="Birol I."/>
            <person name="Jones S.J."/>
            <person name="Bohlmann J."/>
        </authorList>
    </citation>
    <scope>NUCLEOTIDE SEQUENCE</scope>
</reference>
<organism evidence="1">
    <name type="scientific">Dendroctonus ponderosae</name>
    <name type="common">Mountain pine beetle</name>
    <dbReference type="NCBI Taxonomy" id="77166"/>
    <lineage>
        <taxon>Eukaryota</taxon>
        <taxon>Metazoa</taxon>
        <taxon>Ecdysozoa</taxon>
        <taxon>Arthropoda</taxon>
        <taxon>Hexapoda</taxon>
        <taxon>Insecta</taxon>
        <taxon>Pterygota</taxon>
        <taxon>Neoptera</taxon>
        <taxon>Endopterygota</taxon>
        <taxon>Coleoptera</taxon>
        <taxon>Polyphaga</taxon>
        <taxon>Cucujiformia</taxon>
        <taxon>Curculionidae</taxon>
        <taxon>Scolytinae</taxon>
        <taxon>Dendroctonus</taxon>
    </lineage>
</organism>
<feature type="non-terminal residue" evidence="1">
    <location>
        <position position="1"/>
    </location>
</feature>
<dbReference type="HOGENOM" id="CLU_1596213_0_0_1"/>
<dbReference type="EMBL" id="KB740505">
    <property type="protein sequence ID" value="ENN80531.1"/>
    <property type="molecule type" value="Genomic_DNA"/>
</dbReference>
<evidence type="ECO:0000313" key="1">
    <source>
        <dbReference type="EMBL" id="ENN80531.1"/>
    </source>
</evidence>
<dbReference type="SUPFAM" id="SSF55486">
    <property type="entry name" value="Metalloproteases ('zincins'), catalytic domain"/>
    <property type="match status" value="1"/>
</dbReference>
<sequence length="167" mass="19461">MKFLPVLVLQLICSFCLELSQYEYSEILHHEDRRSIVRDTKSVFWPELEDLENTERCKRQEQPVFDSGDFRILDEEHVNLTGLGIVPNSWPEISNASNERNGEQEDRSVLRVQAKLFYQSCMDELSISKRANQPLADVLQYLGGWPIVSQMWAGNREDLFVLLARKD</sequence>
<accession>N6UIQ7</accession>
<name>N6UIQ7_DENPD</name>
<proteinExistence type="predicted"/>
<dbReference type="AlphaFoldDB" id="N6UIQ7"/>
<dbReference type="Gene3D" id="1.10.1380.10">
    <property type="entry name" value="Neutral endopeptidase , domain2"/>
    <property type="match status" value="1"/>
</dbReference>
<protein>
    <submittedName>
        <fullName evidence="1">Uncharacterized protein</fullName>
    </submittedName>
</protein>
<dbReference type="InterPro" id="IPR042089">
    <property type="entry name" value="Peptidase_M13_dom_2"/>
</dbReference>